<evidence type="ECO:0000313" key="1">
    <source>
        <dbReference type="EMBL" id="EGB15621.1"/>
    </source>
</evidence>
<gene>
    <name evidence="1" type="ORF">DND132_2418</name>
</gene>
<protein>
    <recommendedName>
        <fullName evidence="3">DUF3861 family protein</fullName>
    </recommendedName>
</protein>
<dbReference type="Gene3D" id="3.10.20.850">
    <property type="entry name" value="Protein of unknown function DUF3861"/>
    <property type="match status" value="1"/>
</dbReference>
<dbReference type="Proteomes" id="UP000007845">
    <property type="component" value="Chromosome"/>
</dbReference>
<dbReference type="EMBL" id="CP003220">
    <property type="protein sequence ID" value="EGB15621.1"/>
    <property type="molecule type" value="Genomic_DNA"/>
</dbReference>
<dbReference type="OrthoDB" id="5540976at2"/>
<dbReference type="Pfam" id="PF12977">
    <property type="entry name" value="DUF3861"/>
    <property type="match status" value="1"/>
</dbReference>
<dbReference type="AlphaFoldDB" id="F0JC48"/>
<dbReference type="InterPro" id="IPR024476">
    <property type="entry name" value="DUF3861"/>
</dbReference>
<name>F0JC48_9BACT</name>
<dbReference type="STRING" id="641491.DND132_2418"/>
<dbReference type="RefSeq" id="WP_014323047.1">
    <property type="nucleotide sequence ID" value="NC_016803.1"/>
</dbReference>
<evidence type="ECO:0008006" key="3">
    <source>
        <dbReference type="Google" id="ProtNLM"/>
    </source>
</evidence>
<reference evidence="1 2" key="1">
    <citation type="journal article" date="2011" name="J. Bacteriol.">
        <title>Genome sequence of the mercury-methylating strain Desulfovibrio desulfuricans ND132.</title>
        <authorList>
            <person name="Brown S.D."/>
            <person name="Gilmour C.C."/>
            <person name="Kucken A.M."/>
            <person name="Wall J.D."/>
            <person name="Elias D.A."/>
            <person name="Brandt C.C."/>
            <person name="Podar M."/>
            <person name="Chertkov O."/>
            <person name="Held B."/>
            <person name="Bruce D.C."/>
            <person name="Detter J.C."/>
            <person name="Tapia R."/>
            <person name="Han C.S."/>
            <person name="Goodwin L.A."/>
            <person name="Cheng J.F."/>
            <person name="Pitluck S."/>
            <person name="Woyke T."/>
            <person name="Mikhailova N."/>
            <person name="Ivanova N.N."/>
            <person name="Han J."/>
            <person name="Lucas S."/>
            <person name="Lapidus A.L."/>
            <person name="Land M.L."/>
            <person name="Hauser L.J."/>
            <person name="Palumbo A.V."/>
        </authorList>
    </citation>
    <scope>NUCLEOTIDE SEQUENCE [LARGE SCALE GENOMIC DNA]</scope>
    <source>
        <strain evidence="1 2">ND132</strain>
    </source>
</reference>
<sequence>MPEHRYRITVEPLSDEAPPLAFETACHDDLAVVMGRIEARTGLPPDRARALGLGLKLFGEALLRMRETPPFDDLAPHFGRFMQALKKHPA</sequence>
<dbReference type="InterPro" id="IPR038194">
    <property type="entry name" value="DUF3861_sf"/>
</dbReference>
<evidence type="ECO:0000313" key="2">
    <source>
        <dbReference type="Proteomes" id="UP000007845"/>
    </source>
</evidence>
<keyword evidence="2" id="KW-1185">Reference proteome</keyword>
<organism evidence="1 2">
    <name type="scientific">Pseudodesulfovibrio mercurii</name>
    <dbReference type="NCBI Taxonomy" id="641491"/>
    <lineage>
        <taxon>Bacteria</taxon>
        <taxon>Pseudomonadati</taxon>
        <taxon>Thermodesulfobacteriota</taxon>
        <taxon>Desulfovibrionia</taxon>
        <taxon>Desulfovibrionales</taxon>
        <taxon>Desulfovibrionaceae</taxon>
    </lineage>
</organism>
<dbReference type="SMR" id="F0JC48"/>
<dbReference type="eggNOG" id="ENOG5032YDA">
    <property type="taxonomic scope" value="Bacteria"/>
</dbReference>
<accession>F0JC48</accession>
<dbReference type="HOGENOM" id="CLU_162534_0_0_7"/>
<dbReference type="KEGG" id="ddn:DND132_2418"/>
<proteinExistence type="predicted"/>